<keyword evidence="4" id="KW-1185">Reference proteome</keyword>
<accession>A0A4R7SS73</accession>
<evidence type="ECO:0000256" key="1">
    <source>
        <dbReference type="SAM" id="SignalP"/>
    </source>
</evidence>
<dbReference type="Proteomes" id="UP000295662">
    <property type="component" value="Unassembled WGS sequence"/>
</dbReference>
<keyword evidence="1" id="KW-0732">Signal</keyword>
<feature type="domain" description="Peptidase C39-like" evidence="2">
    <location>
        <begin position="408"/>
        <end position="554"/>
    </location>
</feature>
<proteinExistence type="predicted"/>
<dbReference type="AlphaFoldDB" id="A0A4R7SS73"/>
<evidence type="ECO:0000313" key="4">
    <source>
        <dbReference type="Proteomes" id="UP000295662"/>
    </source>
</evidence>
<dbReference type="RefSeq" id="WP_133793296.1">
    <property type="nucleotide sequence ID" value="NZ_SOCA01000001.1"/>
</dbReference>
<organism evidence="3 4">
    <name type="scientific">Prosthecobacter fusiformis</name>
    <dbReference type="NCBI Taxonomy" id="48464"/>
    <lineage>
        <taxon>Bacteria</taxon>
        <taxon>Pseudomonadati</taxon>
        <taxon>Verrucomicrobiota</taxon>
        <taxon>Verrucomicrobiia</taxon>
        <taxon>Verrucomicrobiales</taxon>
        <taxon>Verrucomicrobiaceae</taxon>
        <taxon>Prosthecobacter</taxon>
    </lineage>
</organism>
<evidence type="ECO:0000259" key="2">
    <source>
        <dbReference type="Pfam" id="PF13529"/>
    </source>
</evidence>
<sequence length="583" mass="64341">MRICGKIILLPLLCLALLRSAAAQAPAQINLDAILDLADPFATSLDQFKALLDPVKPHHVAPGGAMNEPDLELYGWNLGASSTVSVFDRQFTLHELNVYTSNVVPGRYSFTLNLPSGPNAHFQMLADYLTLKLTVEAKDSEITIRGTPERKEPMKRWDCGTHSIAIFKSAPDLLMVTVSAGGSTPASSPTSPFSAQINHVDVDLDLLLNLPGFWSTTPEKFDQIYRAKTEKPQEQLPQFEWLNAGKTRARFSRKMYTNLEANISMFGRFLKVEEAIVEFVNNRAARVTISLYNRGDTGDIDPTQFSQLFKKTGQHLGQILKVAPRNQSASISSAVKTVSWQWQTAAGIALLEHNDYSNSGGRPEFLRVKLASPDQADWSMGKLTVGVQRMALLNNITKTAEGDVYIAGVPMVDQGAKGYCVAASCQRLFEYMQIPCDQHEIAQLVSVDAENGANILTMQKSLAKIDGQYKVAFKPFINPEIYYSGGKRRVSLRQFSIIVKEHVDKGIPLLWALELGHFPEDPPLPNGGQVSGGHMRMIIGYNSAKNQVLFTDSWGAGHELKRMSENAGYEVTMGLYSMSPRGL</sequence>
<comment type="caution">
    <text evidence="3">The sequence shown here is derived from an EMBL/GenBank/DDBJ whole genome shotgun (WGS) entry which is preliminary data.</text>
</comment>
<dbReference type="InterPro" id="IPR039564">
    <property type="entry name" value="Peptidase_C39-like"/>
</dbReference>
<evidence type="ECO:0000313" key="3">
    <source>
        <dbReference type="EMBL" id="TDU81336.1"/>
    </source>
</evidence>
<reference evidence="3 4" key="1">
    <citation type="submission" date="2019-03" db="EMBL/GenBank/DDBJ databases">
        <title>Genomic Encyclopedia of Archaeal and Bacterial Type Strains, Phase II (KMG-II): from individual species to whole genera.</title>
        <authorList>
            <person name="Goeker M."/>
        </authorList>
    </citation>
    <scope>NUCLEOTIDE SEQUENCE [LARGE SCALE GENOMIC DNA]</scope>
    <source>
        <strain evidence="3 4">ATCC 25309</strain>
    </source>
</reference>
<feature type="signal peptide" evidence="1">
    <location>
        <begin position="1"/>
        <end position="25"/>
    </location>
</feature>
<name>A0A4R7SS73_9BACT</name>
<gene>
    <name evidence="3" type="ORF">EI77_00640</name>
</gene>
<dbReference type="Pfam" id="PF13529">
    <property type="entry name" value="Peptidase_C39_2"/>
    <property type="match status" value="1"/>
</dbReference>
<dbReference type="OrthoDB" id="9814098at2"/>
<protein>
    <submittedName>
        <fullName evidence="3">Peptidase C39-like protein</fullName>
    </submittedName>
</protein>
<dbReference type="EMBL" id="SOCA01000001">
    <property type="protein sequence ID" value="TDU81336.1"/>
    <property type="molecule type" value="Genomic_DNA"/>
</dbReference>
<feature type="chain" id="PRO_5020520644" evidence="1">
    <location>
        <begin position="26"/>
        <end position="583"/>
    </location>
</feature>